<dbReference type="AlphaFoldDB" id="A0A075LSK9"/>
<dbReference type="Pfam" id="PF01558">
    <property type="entry name" value="POR"/>
    <property type="match status" value="1"/>
</dbReference>
<dbReference type="SUPFAM" id="SSF52518">
    <property type="entry name" value="Thiamin diphosphate-binding fold (THDP-binding)"/>
    <property type="match status" value="1"/>
</dbReference>
<feature type="domain" description="Pyruvate/ketoisovalerate oxidoreductase catalytic" evidence="12">
    <location>
        <begin position="16"/>
        <end position="177"/>
    </location>
</feature>
<keyword evidence="4" id="KW-0670">Pyruvate</keyword>
<dbReference type="NCBIfam" id="TIGR03710">
    <property type="entry name" value="OAFO_sf"/>
    <property type="match status" value="1"/>
</dbReference>
<dbReference type="eggNOG" id="arCOG01606">
    <property type="taxonomic scope" value="Archaea"/>
</dbReference>
<dbReference type="InterPro" id="IPR002869">
    <property type="entry name" value="Pyrv_flavodox_OxRed_cen"/>
</dbReference>
<dbReference type="CDD" id="cd07034">
    <property type="entry name" value="TPP_PYR_PFOR_IOR-alpha_like"/>
    <property type="match status" value="1"/>
</dbReference>
<dbReference type="FunFam" id="3.40.50.970:FF:000022">
    <property type="entry name" value="2-oxoglutarate ferredoxin oxidoreductase alpha subunit"/>
    <property type="match status" value="1"/>
</dbReference>
<evidence type="ECO:0000256" key="1">
    <source>
        <dbReference type="ARBA" id="ARBA00011631"/>
    </source>
</evidence>
<evidence type="ECO:0000256" key="7">
    <source>
        <dbReference type="ARBA" id="ARBA00064882"/>
    </source>
</evidence>
<protein>
    <recommendedName>
        <fullName evidence="9">2-oxoglutarate synthase subunit KorA</fullName>
        <ecNumber evidence="2">1.2.7.11</ecNumber>
        <ecNumber evidence="8">1.2.7.3</ecNumber>
    </recommendedName>
    <alternativeName>
        <fullName evidence="11">2-ketoglutarate oxidoreductase alpha chain</fullName>
    </alternativeName>
    <alternativeName>
        <fullName evidence="10">2-oxoglutarate-ferredoxin oxidoreductase subunit alpha</fullName>
    </alternativeName>
</protein>
<comment type="catalytic activity">
    <reaction evidence="6">
        <text>2 oxidized [2Fe-2S]-[ferredoxin] + 2-oxoglutarate + CoA = succinyl-CoA + 2 reduced [2Fe-2S]-[ferredoxin] + CO2 + H(+)</text>
        <dbReference type="Rhea" id="RHEA:17297"/>
        <dbReference type="Rhea" id="RHEA-COMP:10000"/>
        <dbReference type="Rhea" id="RHEA-COMP:10001"/>
        <dbReference type="ChEBI" id="CHEBI:15378"/>
        <dbReference type="ChEBI" id="CHEBI:16526"/>
        <dbReference type="ChEBI" id="CHEBI:16810"/>
        <dbReference type="ChEBI" id="CHEBI:33737"/>
        <dbReference type="ChEBI" id="CHEBI:33738"/>
        <dbReference type="ChEBI" id="CHEBI:57287"/>
        <dbReference type="ChEBI" id="CHEBI:57292"/>
        <dbReference type="EC" id="1.2.7.3"/>
    </reaction>
</comment>
<evidence type="ECO:0000256" key="11">
    <source>
        <dbReference type="ARBA" id="ARBA00079587"/>
    </source>
</evidence>
<sequence>MVEFEDDISIILGGAAGQGIQTVEEILTRVLKLSGYNIYANKEYMSRVRGGINTTEIRVSSDRARTFVRKIDILIPFKRGVLPWVEGRISRNTVVLGERENVEEEFLGKVNFIEVPFTKMAREVGNTLYLNTIAAGIVVGLFYGEVEILKDYLTKRFASKGQNVVEKNVEAALKGYEFGKNLCEEGIIGISVAKKEEVKDEILLSGAEAVALGALAGGMNFLSFYPMSPSTGVAVFLAQHAEDFDIIVEQVEDEISAINMALGAWFAGARGMVTTSGGGFALMTEAISLAGMAENPVVIHLAQRPGPATGLPTRTMQSDLNLALYAGHGEFPRIIFAPGTIEDAFYLTQMAFNLADKYQVPVIILTDEYLMDSYYNLPDVDLEKIRVEKHIIKTPKDYKRYELTENGVSPRGIPGYGKGIVLANGNEHDEYGDITEDEELNALMQEKRNKKLEAIKREAIPPELIGSEDYKYLVIGWGSTYYAIKEALERLERDDVAFLHFKQVYPLSEKSKEYFERAEVLIDVELNVTAQFAQLLKKEFGISVDYTVLKYNGRPFSVEELVEKLSAILEGRE</sequence>
<dbReference type="PANTHER" id="PTHR32154:SF20">
    <property type="entry name" value="2-OXOGLUTARATE OXIDOREDUCTASE SUBUNIT KORA"/>
    <property type="match status" value="1"/>
</dbReference>
<dbReference type="Gene3D" id="3.40.920.10">
    <property type="entry name" value="Pyruvate-ferredoxin oxidoreductase, PFOR, domain III"/>
    <property type="match status" value="1"/>
</dbReference>
<dbReference type="EMBL" id="CP006019">
    <property type="protein sequence ID" value="AIF69081.1"/>
    <property type="molecule type" value="Genomic_DNA"/>
</dbReference>
<reference evidence="15" key="1">
    <citation type="submission" date="2013-06" db="EMBL/GenBank/DDBJ databases">
        <title>Complete Genome Sequence of Hyperthermophilic Palaeococcus pacificus DY20341T, Isolated from a Deep-Sea Hydrothermal Sediments.</title>
        <authorList>
            <person name="Zeng X."/>
            <person name="Shao Z."/>
        </authorList>
    </citation>
    <scope>NUCLEOTIDE SEQUENCE [LARGE SCALE GENOMIC DNA]</scope>
    <source>
        <strain evidence="15">DY20341</strain>
    </source>
</reference>
<dbReference type="Gene3D" id="3.40.50.920">
    <property type="match status" value="1"/>
</dbReference>
<evidence type="ECO:0000256" key="9">
    <source>
        <dbReference type="ARBA" id="ARBA00071398"/>
    </source>
</evidence>
<dbReference type="RefSeq" id="WP_048164676.1">
    <property type="nucleotide sequence ID" value="NZ_CP006019.1"/>
</dbReference>
<comment type="catalytic activity">
    <reaction evidence="5">
        <text>a 2-oxocarboxylate + 2 oxidized [2Fe-2S]-[ferredoxin] + CoA = an acyl-CoA + 2 reduced [2Fe-2S]-[ferredoxin] + CO2 + H(+)</text>
        <dbReference type="Rhea" id="RHEA:42316"/>
        <dbReference type="Rhea" id="RHEA-COMP:10000"/>
        <dbReference type="Rhea" id="RHEA-COMP:10001"/>
        <dbReference type="ChEBI" id="CHEBI:15378"/>
        <dbReference type="ChEBI" id="CHEBI:16526"/>
        <dbReference type="ChEBI" id="CHEBI:33737"/>
        <dbReference type="ChEBI" id="CHEBI:33738"/>
        <dbReference type="ChEBI" id="CHEBI:35179"/>
        <dbReference type="ChEBI" id="CHEBI:57287"/>
        <dbReference type="ChEBI" id="CHEBI:58342"/>
        <dbReference type="EC" id="1.2.7.11"/>
    </reaction>
</comment>
<dbReference type="InterPro" id="IPR019752">
    <property type="entry name" value="Pyrv/ketoisovalerate_OxRed_cat"/>
</dbReference>
<dbReference type="Pfam" id="PF01855">
    <property type="entry name" value="POR_N"/>
    <property type="match status" value="1"/>
</dbReference>
<evidence type="ECO:0000256" key="2">
    <source>
        <dbReference type="ARBA" id="ARBA00012691"/>
    </source>
</evidence>
<evidence type="ECO:0000256" key="3">
    <source>
        <dbReference type="ARBA" id="ARBA00023002"/>
    </source>
</evidence>
<comment type="subunit">
    <text evidence="7">Heterotetramer of the KorA, KorB, KorC and KorD subunits.</text>
</comment>
<proteinExistence type="predicted"/>
<comment type="subunit">
    <text evidence="1">Heterodimer composed of an alpha and a beta subunit.</text>
</comment>
<dbReference type="STRING" id="1343739.PAP_03305"/>
<name>A0A075LSK9_9EURY</name>
<evidence type="ECO:0000256" key="5">
    <source>
        <dbReference type="ARBA" id="ARBA00048893"/>
    </source>
</evidence>
<gene>
    <name evidence="14" type="ORF">PAP_03305</name>
</gene>
<organism evidence="14 15">
    <name type="scientific">Palaeococcus pacificus DY20341</name>
    <dbReference type="NCBI Taxonomy" id="1343739"/>
    <lineage>
        <taxon>Archaea</taxon>
        <taxon>Methanobacteriati</taxon>
        <taxon>Methanobacteriota</taxon>
        <taxon>Thermococci</taxon>
        <taxon>Thermococcales</taxon>
        <taxon>Thermococcaceae</taxon>
        <taxon>Palaeococcus</taxon>
    </lineage>
</organism>
<dbReference type="Gene3D" id="3.40.50.970">
    <property type="match status" value="1"/>
</dbReference>
<dbReference type="Proteomes" id="UP000027981">
    <property type="component" value="Chromosome"/>
</dbReference>
<evidence type="ECO:0000256" key="6">
    <source>
        <dbReference type="ARBA" id="ARBA00052359"/>
    </source>
</evidence>
<dbReference type="GO" id="GO:0006979">
    <property type="term" value="P:response to oxidative stress"/>
    <property type="evidence" value="ECO:0007669"/>
    <property type="project" value="TreeGrafter"/>
</dbReference>
<dbReference type="FunFam" id="3.40.50.920:FF:000009">
    <property type="entry name" value="2-oxoglutarate ferredoxin oxidoreductase subunit alpha"/>
    <property type="match status" value="1"/>
</dbReference>
<accession>A0A075LSK9</accession>
<feature type="domain" description="Pyruvate flavodoxin/ferredoxin oxidoreductase pyrimidine binding" evidence="13">
    <location>
        <begin position="213"/>
        <end position="438"/>
    </location>
</feature>
<dbReference type="EC" id="1.2.7.3" evidence="8"/>
<dbReference type="PANTHER" id="PTHR32154">
    <property type="entry name" value="PYRUVATE-FLAVODOXIN OXIDOREDUCTASE-RELATED"/>
    <property type="match status" value="1"/>
</dbReference>
<dbReference type="InterPro" id="IPR002880">
    <property type="entry name" value="Pyrv_Fd/Flavodoxin_OxRdtase_N"/>
</dbReference>
<dbReference type="GeneID" id="24841788"/>
<dbReference type="EC" id="1.2.7.11" evidence="2"/>
<dbReference type="GO" id="GO:0019164">
    <property type="term" value="F:pyruvate synthase activity"/>
    <property type="evidence" value="ECO:0007669"/>
    <property type="project" value="UniProtKB-ARBA"/>
</dbReference>
<dbReference type="GO" id="GO:0047553">
    <property type="term" value="F:2-oxoglutarate synthase activity"/>
    <property type="evidence" value="ECO:0007669"/>
    <property type="project" value="UniProtKB-EC"/>
</dbReference>
<evidence type="ECO:0000256" key="10">
    <source>
        <dbReference type="ARBA" id="ARBA00076968"/>
    </source>
</evidence>
<evidence type="ECO:0000259" key="13">
    <source>
        <dbReference type="Pfam" id="PF01855"/>
    </source>
</evidence>
<reference evidence="14 15" key="2">
    <citation type="journal article" date="2015" name="Genome Announc.">
        <title>Complete Genome Sequence of Hyperthermophilic Piezophilic Archaeon Palaeococcus pacificus DY20341T, Isolated from Deep-Sea Hydrothermal Sediments.</title>
        <authorList>
            <person name="Zeng X."/>
            <person name="Jebbar M."/>
            <person name="Shao Z."/>
        </authorList>
    </citation>
    <scope>NUCLEOTIDE SEQUENCE [LARGE SCALE GENOMIC DNA]</scope>
    <source>
        <strain evidence="14 15">DY20341</strain>
    </source>
</reference>
<dbReference type="InterPro" id="IPR050722">
    <property type="entry name" value="Pyruvate:ferred/Flavod_OxRd"/>
</dbReference>
<evidence type="ECO:0000256" key="8">
    <source>
        <dbReference type="ARBA" id="ARBA00066947"/>
    </source>
</evidence>
<dbReference type="HOGENOM" id="CLU_017038_1_0_2"/>
<dbReference type="InterPro" id="IPR009014">
    <property type="entry name" value="Transketo_C/PFOR_II"/>
</dbReference>
<evidence type="ECO:0000313" key="15">
    <source>
        <dbReference type="Proteomes" id="UP000027981"/>
    </source>
</evidence>
<dbReference type="OrthoDB" id="31112at2157"/>
<dbReference type="KEGG" id="ppac:PAP_03305"/>
<dbReference type="InterPro" id="IPR022367">
    <property type="entry name" value="2-oxoacid/accept_OxRdtase_asu"/>
</dbReference>
<dbReference type="InterPro" id="IPR029061">
    <property type="entry name" value="THDP-binding"/>
</dbReference>
<dbReference type="SUPFAM" id="SSF52922">
    <property type="entry name" value="TK C-terminal domain-like"/>
    <property type="match status" value="1"/>
</dbReference>
<evidence type="ECO:0000256" key="4">
    <source>
        <dbReference type="ARBA" id="ARBA00023317"/>
    </source>
</evidence>
<keyword evidence="15" id="KW-1185">Reference proteome</keyword>
<dbReference type="SUPFAM" id="SSF53323">
    <property type="entry name" value="Pyruvate-ferredoxin oxidoreductase, PFOR, domain III"/>
    <property type="match status" value="1"/>
</dbReference>
<evidence type="ECO:0000259" key="12">
    <source>
        <dbReference type="Pfam" id="PF01558"/>
    </source>
</evidence>
<keyword evidence="3" id="KW-0560">Oxidoreductase</keyword>
<dbReference type="GO" id="GO:0018491">
    <property type="term" value="F:2-oxobutyrate synthase activity"/>
    <property type="evidence" value="ECO:0007669"/>
    <property type="project" value="UniProtKB-ARBA"/>
</dbReference>
<evidence type="ECO:0000313" key="14">
    <source>
        <dbReference type="EMBL" id="AIF69081.1"/>
    </source>
</evidence>